<dbReference type="GO" id="GO:0032259">
    <property type="term" value="P:methylation"/>
    <property type="evidence" value="ECO:0007669"/>
    <property type="project" value="UniProtKB-KW"/>
</dbReference>
<organism evidence="4 5">
    <name type="scientific">Clostridium uliginosum</name>
    <dbReference type="NCBI Taxonomy" id="119641"/>
    <lineage>
        <taxon>Bacteria</taxon>
        <taxon>Bacillati</taxon>
        <taxon>Bacillota</taxon>
        <taxon>Clostridia</taxon>
        <taxon>Eubacteriales</taxon>
        <taxon>Clostridiaceae</taxon>
        <taxon>Clostridium</taxon>
    </lineage>
</organism>
<dbReference type="OrthoDB" id="9804312at2"/>
<evidence type="ECO:0000256" key="2">
    <source>
        <dbReference type="ARBA" id="ARBA00022679"/>
    </source>
</evidence>
<evidence type="ECO:0000313" key="4">
    <source>
        <dbReference type="EMBL" id="SFD34232.1"/>
    </source>
</evidence>
<proteinExistence type="predicted"/>
<evidence type="ECO:0000313" key="5">
    <source>
        <dbReference type="Proteomes" id="UP000199263"/>
    </source>
</evidence>
<dbReference type="CDD" id="cd02440">
    <property type="entry name" value="AdoMet_MTases"/>
    <property type="match status" value="1"/>
</dbReference>
<dbReference type="InterPro" id="IPR029063">
    <property type="entry name" value="SAM-dependent_MTases_sf"/>
</dbReference>
<dbReference type="PANTHER" id="PTHR43861">
    <property type="entry name" value="TRANS-ACONITATE 2-METHYLTRANSFERASE-RELATED"/>
    <property type="match status" value="1"/>
</dbReference>
<dbReference type="SUPFAM" id="SSF53335">
    <property type="entry name" value="S-adenosyl-L-methionine-dependent methyltransferases"/>
    <property type="match status" value="1"/>
</dbReference>
<evidence type="ECO:0000256" key="1">
    <source>
        <dbReference type="ARBA" id="ARBA00022603"/>
    </source>
</evidence>
<dbReference type="AlphaFoldDB" id="A0A1I1RJA3"/>
<gene>
    <name evidence="4" type="ORF">SAMN05421842_13419</name>
</gene>
<name>A0A1I1RJA3_9CLOT</name>
<keyword evidence="1 4" id="KW-0489">Methyltransferase</keyword>
<dbReference type="RefSeq" id="WP_090094066.1">
    <property type="nucleotide sequence ID" value="NZ_FOMG01000034.1"/>
</dbReference>
<dbReference type="EMBL" id="FOMG01000034">
    <property type="protein sequence ID" value="SFD34232.1"/>
    <property type="molecule type" value="Genomic_DNA"/>
</dbReference>
<evidence type="ECO:0000259" key="3">
    <source>
        <dbReference type="Pfam" id="PF13649"/>
    </source>
</evidence>
<keyword evidence="2" id="KW-0808">Transferase</keyword>
<dbReference type="Proteomes" id="UP000199263">
    <property type="component" value="Unassembled WGS sequence"/>
</dbReference>
<keyword evidence="5" id="KW-1185">Reference proteome</keyword>
<feature type="domain" description="Methyltransferase" evidence="3">
    <location>
        <begin position="44"/>
        <end position="139"/>
    </location>
</feature>
<dbReference type="Gene3D" id="3.40.50.150">
    <property type="entry name" value="Vaccinia Virus protein VP39"/>
    <property type="match status" value="1"/>
</dbReference>
<dbReference type="InterPro" id="IPR041698">
    <property type="entry name" value="Methyltransf_25"/>
</dbReference>
<dbReference type="STRING" id="119641.SAMN05421842_13419"/>
<protein>
    <submittedName>
        <fullName evidence="4">Ubiquinone/menaquinone biosynthesis C-methylase UbiE</fullName>
    </submittedName>
</protein>
<keyword evidence="4" id="KW-0830">Ubiquinone</keyword>
<reference evidence="4 5" key="1">
    <citation type="submission" date="2016-10" db="EMBL/GenBank/DDBJ databases">
        <authorList>
            <person name="de Groot N.N."/>
        </authorList>
    </citation>
    <scope>NUCLEOTIDE SEQUENCE [LARGE SCALE GENOMIC DNA]</scope>
    <source>
        <strain evidence="4 5">DSM 12992</strain>
    </source>
</reference>
<sequence length="222" mass="26100">MDINDQKKKWGEKVGVAYLKWPDENIIRFMNRTFNQYDKTSIKVLDLGCGAGRNTVALVYEGFQMYGVDYSKECVEITKERCKKIKNSKVVIKQNSNTDIPIENNILDAVVACGSLFFSNLQDRKLLIKSINRVLKKDGVFWANWRTTEDYMYKKGERIEKNFYFLYTSGREGLAYYFATIEELKELYNDAGFEIYNIEKFEMNTNNLKEKSSWWHISAKKL</sequence>
<dbReference type="GO" id="GO:0008168">
    <property type="term" value="F:methyltransferase activity"/>
    <property type="evidence" value="ECO:0007669"/>
    <property type="project" value="UniProtKB-KW"/>
</dbReference>
<dbReference type="PANTHER" id="PTHR43861:SF1">
    <property type="entry name" value="TRANS-ACONITATE 2-METHYLTRANSFERASE"/>
    <property type="match status" value="1"/>
</dbReference>
<dbReference type="Pfam" id="PF13649">
    <property type="entry name" value="Methyltransf_25"/>
    <property type="match status" value="1"/>
</dbReference>
<accession>A0A1I1RJA3</accession>